<evidence type="ECO:0000313" key="2">
    <source>
        <dbReference type="EMBL" id="PQO32175.1"/>
    </source>
</evidence>
<comment type="caution">
    <text evidence="2">The sequence shown here is derived from an EMBL/GenBank/DDBJ whole genome shotgun (WGS) entry which is preliminary data.</text>
</comment>
<dbReference type="AlphaFoldDB" id="A0A2S8FJ08"/>
<dbReference type="OrthoDB" id="264437at2"/>
<keyword evidence="1" id="KW-0812">Transmembrane</keyword>
<dbReference type="EMBL" id="PUHY01000012">
    <property type="protein sequence ID" value="PQO32175.1"/>
    <property type="molecule type" value="Genomic_DNA"/>
</dbReference>
<feature type="transmembrane region" description="Helical" evidence="1">
    <location>
        <begin position="34"/>
        <end position="54"/>
    </location>
</feature>
<keyword evidence="1" id="KW-1133">Transmembrane helix</keyword>
<accession>A0A2S8FJ08</accession>
<keyword evidence="1" id="KW-0472">Membrane</keyword>
<dbReference type="Proteomes" id="UP000238322">
    <property type="component" value="Unassembled WGS sequence"/>
</dbReference>
<dbReference type="RefSeq" id="WP_105331187.1">
    <property type="nucleotide sequence ID" value="NZ_PUHY01000012.1"/>
</dbReference>
<evidence type="ECO:0000313" key="3">
    <source>
        <dbReference type="Proteomes" id="UP000238322"/>
    </source>
</evidence>
<sequence>MLKGCGLALLLLAGLVGGYMFWFDQYFKRPEGLIFGGIAGLVVFFCVGALENAWRAWSDWTLVSRAQFGSQMYHGYKTAVTGRIRPEGEPLTAPFSGKPCVICEYDIARPQPKTSDGSNDTTGSDYAGFMMTPSKIDTSTGEVRLLGYPSLENMKEQNILSMDAVANARRFMDNTTFEDRSGLKMISIMSVFSELWADDDGKVEKHMCLRSVPADEILPAGLENDVASLHQAIAEEEQREREDEAEDEDEQFDEGRVFIANPKLTEKRVDVGEAVVVIGIYDEMRRGLLPPPGSLIPNRLMIGTSEDIESRLRTSMLGLSIGGILFLLLVHAAFYFALQLPDARRPPPGDNKAALQQQFIGKLNHSLL</sequence>
<feature type="transmembrane region" description="Helical" evidence="1">
    <location>
        <begin position="317"/>
        <end position="338"/>
    </location>
</feature>
<proteinExistence type="predicted"/>
<protein>
    <submittedName>
        <fullName evidence="2">Uncharacterized protein</fullName>
    </submittedName>
</protein>
<name>A0A2S8FJ08_9BACT</name>
<organism evidence="2 3">
    <name type="scientific">Blastopirellula marina</name>
    <dbReference type="NCBI Taxonomy" id="124"/>
    <lineage>
        <taxon>Bacteria</taxon>
        <taxon>Pseudomonadati</taxon>
        <taxon>Planctomycetota</taxon>
        <taxon>Planctomycetia</taxon>
        <taxon>Pirellulales</taxon>
        <taxon>Pirellulaceae</taxon>
        <taxon>Blastopirellula</taxon>
    </lineage>
</organism>
<reference evidence="2 3" key="1">
    <citation type="submission" date="2018-02" db="EMBL/GenBank/DDBJ databases">
        <title>Comparative genomes isolates from brazilian mangrove.</title>
        <authorList>
            <person name="Araujo J.E."/>
            <person name="Taketani R.G."/>
            <person name="Silva M.C.P."/>
            <person name="Loureco M.V."/>
            <person name="Andreote F.D."/>
        </authorList>
    </citation>
    <scope>NUCLEOTIDE SEQUENCE [LARGE SCALE GENOMIC DNA]</scope>
    <source>
        <strain evidence="2 3">Hex-1 MGV</strain>
    </source>
</reference>
<gene>
    <name evidence="2" type="ORF">C5Y83_18240</name>
</gene>
<evidence type="ECO:0000256" key="1">
    <source>
        <dbReference type="SAM" id="Phobius"/>
    </source>
</evidence>